<comment type="similarity">
    <text evidence="1">Belongs to the CENP-X/MHF2 family.</text>
</comment>
<evidence type="ECO:0000256" key="3">
    <source>
        <dbReference type="ARBA" id="ARBA00023125"/>
    </source>
</evidence>
<evidence type="ECO:0000313" key="5">
    <source>
        <dbReference type="EMBL" id="KAL3232877.1"/>
    </source>
</evidence>
<keyword evidence="2" id="KW-0227">DNA damage</keyword>
<protein>
    <submittedName>
        <fullName evidence="5">Uncharacterized protein</fullName>
    </submittedName>
</protein>
<dbReference type="InterPro" id="IPR009072">
    <property type="entry name" value="Histone-fold"/>
</dbReference>
<accession>A0ABR4NW80</accession>
<gene>
    <name evidence="5" type="ORF">RNJ44_04793</name>
</gene>
<name>A0ABR4NW80_9SACH</name>
<keyword evidence="3" id="KW-0238">DNA-binding</keyword>
<evidence type="ECO:0000313" key="6">
    <source>
        <dbReference type="Proteomes" id="UP001623330"/>
    </source>
</evidence>
<keyword evidence="6" id="KW-1185">Reference proteome</keyword>
<dbReference type="EMBL" id="JBEVYD010000005">
    <property type="protein sequence ID" value="KAL3232877.1"/>
    <property type="molecule type" value="Genomic_DNA"/>
</dbReference>
<sequence length="83" mass="9626">MDIPGDTIARLMHEIAFEDKEHTRMSEEVVSKIQQYIDVFAKEAVVRSLEAYEERVEMQDLSQKEEVTHEDLECVAGLLLLDM</sequence>
<reference evidence="5 6" key="1">
    <citation type="submission" date="2024-05" db="EMBL/GenBank/DDBJ databases">
        <title>Long read based assembly of the Candida bracarensis genome reveals expanded adhesin content.</title>
        <authorList>
            <person name="Marcet-Houben M."/>
            <person name="Ksiezopolska E."/>
            <person name="Gabaldon T."/>
        </authorList>
    </citation>
    <scope>NUCLEOTIDE SEQUENCE [LARGE SCALE GENOMIC DNA]</scope>
    <source>
        <strain evidence="5 6">CBM6</strain>
    </source>
</reference>
<dbReference type="Pfam" id="PF09415">
    <property type="entry name" value="CENP-X"/>
    <property type="match status" value="1"/>
</dbReference>
<comment type="caution">
    <text evidence="5">The sequence shown here is derived from an EMBL/GenBank/DDBJ whole genome shotgun (WGS) entry which is preliminary data.</text>
</comment>
<dbReference type="Proteomes" id="UP001623330">
    <property type="component" value="Unassembled WGS sequence"/>
</dbReference>
<keyword evidence="4" id="KW-0234">DNA repair</keyword>
<evidence type="ECO:0000256" key="1">
    <source>
        <dbReference type="ARBA" id="ARBA00009359"/>
    </source>
</evidence>
<evidence type="ECO:0000256" key="2">
    <source>
        <dbReference type="ARBA" id="ARBA00022763"/>
    </source>
</evidence>
<proteinExistence type="inferred from homology"/>
<dbReference type="Gene3D" id="1.10.20.10">
    <property type="entry name" value="Histone, subunit A"/>
    <property type="match status" value="1"/>
</dbReference>
<organism evidence="5 6">
    <name type="scientific">Nakaseomyces bracarensis</name>
    <dbReference type="NCBI Taxonomy" id="273131"/>
    <lineage>
        <taxon>Eukaryota</taxon>
        <taxon>Fungi</taxon>
        <taxon>Dikarya</taxon>
        <taxon>Ascomycota</taxon>
        <taxon>Saccharomycotina</taxon>
        <taxon>Saccharomycetes</taxon>
        <taxon>Saccharomycetales</taxon>
        <taxon>Saccharomycetaceae</taxon>
        <taxon>Nakaseomyces</taxon>
    </lineage>
</organism>
<dbReference type="InterPro" id="IPR018552">
    <property type="entry name" value="CENP-X"/>
</dbReference>
<evidence type="ECO:0000256" key="4">
    <source>
        <dbReference type="ARBA" id="ARBA00023204"/>
    </source>
</evidence>